<comment type="cofactor">
    <cofactor evidence="1">
        <name>FAD</name>
        <dbReference type="ChEBI" id="CHEBI:57692"/>
    </cofactor>
</comment>
<evidence type="ECO:0000256" key="3">
    <source>
        <dbReference type="ARBA" id="ARBA00022827"/>
    </source>
</evidence>
<dbReference type="AlphaFoldDB" id="A0AAD5RM93"/>
<keyword evidence="2" id="KW-0285">Flavoprotein</keyword>
<dbReference type="Gene3D" id="3.50.50.60">
    <property type="entry name" value="FAD/NAD(P)-binding domain"/>
    <property type="match status" value="1"/>
</dbReference>
<protein>
    <submittedName>
        <fullName evidence="7">FAD-dependent monooxygenase</fullName>
    </submittedName>
</protein>
<dbReference type="EMBL" id="JAKWBI020000275">
    <property type="protein sequence ID" value="KAJ2897448.1"/>
    <property type="molecule type" value="Genomic_DNA"/>
</dbReference>
<evidence type="ECO:0000256" key="4">
    <source>
        <dbReference type="ARBA" id="ARBA00023002"/>
    </source>
</evidence>
<accession>A0AAD5RM93</accession>
<dbReference type="PANTHER" id="PTHR47178">
    <property type="entry name" value="MONOOXYGENASE, FAD-BINDING"/>
    <property type="match status" value="1"/>
</dbReference>
<keyword evidence="4" id="KW-0560">Oxidoreductase</keyword>
<evidence type="ECO:0000259" key="6">
    <source>
        <dbReference type="Pfam" id="PF01494"/>
    </source>
</evidence>
<evidence type="ECO:0000313" key="7">
    <source>
        <dbReference type="EMBL" id="KAJ2897448.1"/>
    </source>
</evidence>
<keyword evidence="3" id="KW-0274">FAD</keyword>
<keyword evidence="5 7" id="KW-0503">Monooxygenase</keyword>
<dbReference type="GO" id="GO:0004497">
    <property type="term" value="F:monooxygenase activity"/>
    <property type="evidence" value="ECO:0007669"/>
    <property type="project" value="UniProtKB-KW"/>
</dbReference>
<gene>
    <name evidence="7" type="ORF">MKZ38_004679</name>
</gene>
<evidence type="ECO:0000256" key="2">
    <source>
        <dbReference type="ARBA" id="ARBA00022630"/>
    </source>
</evidence>
<proteinExistence type="predicted"/>
<dbReference type="PANTHER" id="PTHR47178:SF1">
    <property type="entry name" value="FAD-BINDING DOMAIN-CONTAINING PROTEIN-RELATED"/>
    <property type="match status" value="1"/>
</dbReference>
<sequence>MTATLPVIIAGAGISGLLLAQHLHMKSIPFEIYERDTDMTTRGIGWGLTLHWSLPALRVLLPEDIFSRLPETNINQAAYKAGRESRFPFYDLSTGELQAATPQVPQNPRIRVGRQKLRELLATGIDVKWGKAVKDFTDNKDNVTVTFDDETTTTGRLLVGCDSRSSRIRRRICPDHEPYRIPIRVMGCQFFYPPEKLEGMGKLDPFFLQGTASENDSFMYFSVLDSPGNAGNTTGKYNCQVCVSWPFREGFFGSSEPTEMPPTKETKTELVRKLAATWKDPFRSFVLGIPEDTEFIGLDLTDFPPPKGLRSQGRVTLMGDAIHAMAMYRGEGANHAIVDVLEFSQKVTPLLVPIPRPDVMSAASPAGANVRSALDEYEDGVVKRTRPGVLASRRACLDAHDFARIGKTSPLLSKRAMLLDSDEEEEE</sequence>
<name>A0AAD5RM93_9PEZI</name>
<evidence type="ECO:0000313" key="8">
    <source>
        <dbReference type="Proteomes" id="UP001201980"/>
    </source>
</evidence>
<dbReference type="Pfam" id="PF01494">
    <property type="entry name" value="FAD_binding_3"/>
    <property type="match status" value="2"/>
</dbReference>
<dbReference type="SUPFAM" id="SSF51905">
    <property type="entry name" value="FAD/NAD(P)-binding domain"/>
    <property type="match status" value="1"/>
</dbReference>
<evidence type="ECO:0000256" key="5">
    <source>
        <dbReference type="ARBA" id="ARBA00023033"/>
    </source>
</evidence>
<feature type="domain" description="FAD-binding" evidence="6">
    <location>
        <begin position="312"/>
        <end position="346"/>
    </location>
</feature>
<comment type="caution">
    <text evidence="7">The sequence shown here is derived from an EMBL/GenBank/DDBJ whole genome shotgun (WGS) entry which is preliminary data.</text>
</comment>
<dbReference type="GO" id="GO:0071949">
    <property type="term" value="F:FAD binding"/>
    <property type="evidence" value="ECO:0007669"/>
    <property type="project" value="InterPro"/>
</dbReference>
<dbReference type="InterPro" id="IPR002938">
    <property type="entry name" value="FAD-bd"/>
</dbReference>
<feature type="domain" description="FAD-binding" evidence="6">
    <location>
        <begin position="5"/>
        <end position="173"/>
    </location>
</feature>
<organism evidence="7 8">
    <name type="scientific">Zalerion maritima</name>
    <dbReference type="NCBI Taxonomy" id="339359"/>
    <lineage>
        <taxon>Eukaryota</taxon>
        <taxon>Fungi</taxon>
        <taxon>Dikarya</taxon>
        <taxon>Ascomycota</taxon>
        <taxon>Pezizomycotina</taxon>
        <taxon>Sordariomycetes</taxon>
        <taxon>Lulworthiomycetidae</taxon>
        <taxon>Lulworthiales</taxon>
        <taxon>Lulworthiaceae</taxon>
        <taxon>Zalerion</taxon>
    </lineage>
</organism>
<dbReference type="Proteomes" id="UP001201980">
    <property type="component" value="Unassembled WGS sequence"/>
</dbReference>
<keyword evidence="8" id="KW-1185">Reference proteome</keyword>
<evidence type="ECO:0000256" key="1">
    <source>
        <dbReference type="ARBA" id="ARBA00001974"/>
    </source>
</evidence>
<reference evidence="7" key="1">
    <citation type="submission" date="2022-07" db="EMBL/GenBank/DDBJ databases">
        <title>Draft genome sequence of Zalerion maritima ATCC 34329, a (micro)plastics degrading marine fungus.</title>
        <authorList>
            <person name="Paco A."/>
            <person name="Goncalves M.F.M."/>
            <person name="Rocha-Santos T.A.P."/>
            <person name="Alves A."/>
        </authorList>
    </citation>
    <scope>NUCLEOTIDE SEQUENCE</scope>
    <source>
        <strain evidence="7">ATCC 34329</strain>
    </source>
</reference>
<dbReference type="PRINTS" id="PR00420">
    <property type="entry name" value="RNGMNOXGNASE"/>
</dbReference>
<dbReference type="InterPro" id="IPR036188">
    <property type="entry name" value="FAD/NAD-bd_sf"/>
</dbReference>